<dbReference type="OrthoDB" id="895806at2759"/>
<name>A0A2Z7C6K5_9LAMI</name>
<reference evidence="1 2" key="1">
    <citation type="journal article" date="2015" name="Proc. Natl. Acad. Sci. U.S.A.">
        <title>The resurrection genome of Boea hygrometrica: A blueprint for survival of dehydration.</title>
        <authorList>
            <person name="Xiao L."/>
            <person name="Yang G."/>
            <person name="Zhang L."/>
            <person name="Yang X."/>
            <person name="Zhao S."/>
            <person name="Ji Z."/>
            <person name="Zhou Q."/>
            <person name="Hu M."/>
            <person name="Wang Y."/>
            <person name="Chen M."/>
            <person name="Xu Y."/>
            <person name="Jin H."/>
            <person name="Xiao X."/>
            <person name="Hu G."/>
            <person name="Bao F."/>
            <person name="Hu Y."/>
            <person name="Wan P."/>
            <person name="Li L."/>
            <person name="Deng X."/>
            <person name="Kuang T."/>
            <person name="Xiang C."/>
            <person name="Zhu J.K."/>
            <person name="Oliver M.J."/>
            <person name="He Y."/>
        </authorList>
    </citation>
    <scope>NUCLEOTIDE SEQUENCE [LARGE SCALE GENOMIC DNA]</scope>
    <source>
        <strain evidence="2">cv. XS01</strain>
    </source>
</reference>
<accession>A0A2Z7C6K5</accession>
<keyword evidence="2" id="KW-1185">Reference proteome</keyword>
<sequence>YIYIYDLSGGEIEFQEIVNGLINTQIYNSQGISIVLIFISVRKNGVQAFPSPFSSMDS</sequence>
<feature type="non-terminal residue" evidence="1">
    <location>
        <position position="1"/>
    </location>
</feature>
<dbReference type="EMBL" id="KQ999003">
    <property type="protein sequence ID" value="KZV42544.1"/>
    <property type="molecule type" value="Genomic_DNA"/>
</dbReference>
<protein>
    <submittedName>
        <fullName evidence="1">Uncharacterized protein</fullName>
    </submittedName>
</protein>
<dbReference type="AlphaFoldDB" id="A0A2Z7C6K5"/>
<proteinExistence type="predicted"/>
<organism evidence="1 2">
    <name type="scientific">Dorcoceras hygrometricum</name>
    <dbReference type="NCBI Taxonomy" id="472368"/>
    <lineage>
        <taxon>Eukaryota</taxon>
        <taxon>Viridiplantae</taxon>
        <taxon>Streptophyta</taxon>
        <taxon>Embryophyta</taxon>
        <taxon>Tracheophyta</taxon>
        <taxon>Spermatophyta</taxon>
        <taxon>Magnoliopsida</taxon>
        <taxon>eudicotyledons</taxon>
        <taxon>Gunneridae</taxon>
        <taxon>Pentapetalae</taxon>
        <taxon>asterids</taxon>
        <taxon>lamiids</taxon>
        <taxon>Lamiales</taxon>
        <taxon>Gesneriaceae</taxon>
        <taxon>Didymocarpoideae</taxon>
        <taxon>Trichosporeae</taxon>
        <taxon>Loxocarpinae</taxon>
        <taxon>Dorcoceras</taxon>
    </lineage>
</organism>
<evidence type="ECO:0000313" key="2">
    <source>
        <dbReference type="Proteomes" id="UP000250235"/>
    </source>
</evidence>
<evidence type="ECO:0000313" key="1">
    <source>
        <dbReference type="EMBL" id="KZV42544.1"/>
    </source>
</evidence>
<dbReference type="Proteomes" id="UP000250235">
    <property type="component" value="Unassembled WGS sequence"/>
</dbReference>
<gene>
    <name evidence="1" type="ORF">F511_36092</name>
</gene>